<dbReference type="Proteomes" id="UP000663844">
    <property type="component" value="Unassembled WGS sequence"/>
</dbReference>
<evidence type="ECO:0000313" key="2">
    <source>
        <dbReference type="EMBL" id="CAF4082862.1"/>
    </source>
</evidence>
<dbReference type="InterPro" id="IPR028896">
    <property type="entry name" value="GcvT/YgfZ/DmdA"/>
</dbReference>
<organism evidence="2 3">
    <name type="scientific">Adineta steineri</name>
    <dbReference type="NCBI Taxonomy" id="433720"/>
    <lineage>
        <taxon>Eukaryota</taxon>
        <taxon>Metazoa</taxon>
        <taxon>Spiralia</taxon>
        <taxon>Gnathifera</taxon>
        <taxon>Rotifera</taxon>
        <taxon>Eurotatoria</taxon>
        <taxon>Bdelloidea</taxon>
        <taxon>Adinetida</taxon>
        <taxon>Adinetidae</taxon>
        <taxon>Adineta</taxon>
    </lineage>
</organism>
<protein>
    <recommendedName>
        <fullName evidence="1">GCVT N-terminal domain-containing protein</fullName>
    </recommendedName>
</protein>
<dbReference type="PANTHER" id="PTHR43757">
    <property type="entry name" value="AMINOMETHYLTRANSFERASE"/>
    <property type="match status" value="1"/>
</dbReference>
<dbReference type="PANTHER" id="PTHR43757:SF15">
    <property type="entry name" value="PYRUVATE DEHYDROGENASE PHOSPHATASE REGULATORY SUBUNIT, MITOCHONDRIAL-LIKE"/>
    <property type="match status" value="1"/>
</dbReference>
<gene>
    <name evidence="2" type="ORF">OXD698_LOCUS34420</name>
</gene>
<reference evidence="2" key="1">
    <citation type="submission" date="2021-02" db="EMBL/GenBank/DDBJ databases">
        <authorList>
            <person name="Nowell W R."/>
        </authorList>
    </citation>
    <scope>NUCLEOTIDE SEQUENCE</scope>
</reference>
<feature type="domain" description="GCVT N-terminal" evidence="1">
    <location>
        <begin position="2"/>
        <end position="50"/>
    </location>
</feature>
<dbReference type="InterPro" id="IPR006222">
    <property type="entry name" value="GCVT_N"/>
</dbReference>
<dbReference type="SUPFAM" id="SSF103025">
    <property type="entry name" value="Folate-binding domain"/>
    <property type="match status" value="1"/>
</dbReference>
<evidence type="ECO:0000313" key="3">
    <source>
        <dbReference type="Proteomes" id="UP000663844"/>
    </source>
</evidence>
<dbReference type="Gene3D" id="4.10.1250.10">
    <property type="entry name" value="Aminomethyltransferase fragment"/>
    <property type="match status" value="1"/>
</dbReference>
<dbReference type="InterPro" id="IPR027266">
    <property type="entry name" value="TrmE/GcvT-like"/>
</dbReference>
<dbReference type="GO" id="GO:0005739">
    <property type="term" value="C:mitochondrion"/>
    <property type="evidence" value="ECO:0007669"/>
    <property type="project" value="TreeGrafter"/>
</dbReference>
<comment type="caution">
    <text evidence="2">The sequence shown here is derived from an EMBL/GenBank/DDBJ whole genome shotgun (WGS) entry which is preliminary data.</text>
</comment>
<dbReference type="AlphaFoldDB" id="A0A819TYN3"/>
<dbReference type="Pfam" id="PF01571">
    <property type="entry name" value="GCV_T"/>
    <property type="match status" value="1"/>
</dbReference>
<proteinExistence type="predicted"/>
<dbReference type="Gene3D" id="3.30.1360.120">
    <property type="entry name" value="Probable tRNA modification gtpase trme, domain 1"/>
    <property type="match status" value="1"/>
</dbReference>
<sequence>MLMEQGKDYGIINAGYFAQRTLRIERMYPSWGHDIDKKTTPYHLNREYHISYDENFIAKEALLKQQQDGMQKRFVQFLFENHNLEPSSGEPIYRNGEFCEFVSAAYVCLGFVHAPSSEKITVNYNRGATYEIDIATKQFKALTNVYQPTEMGPTVPLYTN</sequence>
<accession>A0A819TYN3</accession>
<evidence type="ECO:0000259" key="1">
    <source>
        <dbReference type="Pfam" id="PF01571"/>
    </source>
</evidence>
<name>A0A819TYN3_9BILA</name>
<dbReference type="EMBL" id="CAJOAZ010004981">
    <property type="protein sequence ID" value="CAF4082862.1"/>
    <property type="molecule type" value="Genomic_DNA"/>
</dbReference>
<dbReference type="Gene3D" id="2.40.30.110">
    <property type="entry name" value="Aminomethyltransferase beta-barrel domains"/>
    <property type="match status" value="1"/>
</dbReference>